<comment type="subcellular location">
    <subcellularLocation>
        <location evidence="1">Membrane</location>
        <topology evidence="1">Single-pass type I membrane protein</topology>
    </subcellularLocation>
</comment>
<evidence type="ECO:0000256" key="5">
    <source>
        <dbReference type="ARBA" id="ARBA00022989"/>
    </source>
</evidence>
<keyword evidence="9" id="KW-0393">Immunoglobulin domain</keyword>
<reference evidence="14" key="3">
    <citation type="submission" date="2025-09" db="UniProtKB">
        <authorList>
            <consortium name="Ensembl"/>
        </authorList>
    </citation>
    <scope>IDENTIFICATION</scope>
</reference>
<keyword evidence="15" id="KW-1185">Reference proteome</keyword>
<keyword evidence="4 12" id="KW-0732">Signal</keyword>
<feature type="compositionally biased region" description="Acidic residues" evidence="10">
    <location>
        <begin position="222"/>
        <end position="261"/>
    </location>
</feature>
<evidence type="ECO:0000256" key="8">
    <source>
        <dbReference type="ARBA" id="ARBA00023180"/>
    </source>
</evidence>
<dbReference type="PROSITE" id="PS50835">
    <property type="entry name" value="IG_LIKE"/>
    <property type="match status" value="1"/>
</dbReference>
<feature type="chain" id="PRO_5025601742" evidence="12">
    <location>
        <begin position="24"/>
        <end position="261"/>
    </location>
</feature>
<dbReference type="AlphaFoldDB" id="H2UKB5"/>
<keyword evidence="5 11" id="KW-1133">Transmembrane helix</keyword>
<name>H2UKB5_TAKRU</name>
<dbReference type="InParanoid" id="H2UKB5"/>
<dbReference type="FunFam" id="2.60.40.10:FF:000193">
    <property type="entry name" value="Myelin protein zero-like 1 like"/>
    <property type="match status" value="1"/>
</dbReference>
<dbReference type="InterPro" id="IPR036179">
    <property type="entry name" value="Ig-like_dom_sf"/>
</dbReference>
<dbReference type="Pfam" id="PF07686">
    <property type="entry name" value="V-set"/>
    <property type="match status" value="1"/>
</dbReference>
<evidence type="ECO:0000256" key="7">
    <source>
        <dbReference type="ARBA" id="ARBA00023157"/>
    </source>
</evidence>
<dbReference type="OMA" id="DVHGVNG"/>
<evidence type="ECO:0000313" key="15">
    <source>
        <dbReference type="Proteomes" id="UP000005226"/>
    </source>
</evidence>
<evidence type="ECO:0000256" key="1">
    <source>
        <dbReference type="ARBA" id="ARBA00004479"/>
    </source>
</evidence>
<dbReference type="Proteomes" id="UP000005226">
    <property type="component" value="Chromosome 15"/>
</dbReference>
<dbReference type="Gene3D" id="2.60.40.10">
    <property type="entry name" value="Immunoglobulins"/>
    <property type="match status" value="1"/>
</dbReference>
<dbReference type="SMART" id="SM00409">
    <property type="entry name" value="IG"/>
    <property type="match status" value="1"/>
</dbReference>
<feature type="signal peptide" evidence="12">
    <location>
        <begin position="1"/>
        <end position="23"/>
    </location>
</feature>
<evidence type="ECO:0000256" key="12">
    <source>
        <dbReference type="SAM" id="SignalP"/>
    </source>
</evidence>
<dbReference type="PRINTS" id="PR00213">
    <property type="entry name" value="MYELINP0"/>
</dbReference>
<evidence type="ECO:0000256" key="4">
    <source>
        <dbReference type="ARBA" id="ARBA00022729"/>
    </source>
</evidence>
<dbReference type="eggNOG" id="ENOG502RYWU">
    <property type="taxonomic scope" value="Eukaryota"/>
</dbReference>
<dbReference type="InterPro" id="IPR007110">
    <property type="entry name" value="Ig-like_dom"/>
</dbReference>
<feature type="transmembrane region" description="Helical" evidence="11">
    <location>
        <begin position="149"/>
        <end position="173"/>
    </location>
</feature>
<protein>
    <submittedName>
        <fullName evidence="14">Myelin protein zero-like 2b</fullName>
    </submittedName>
</protein>
<evidence type="ECO:0000256" key="6">
    <source>
        <dbReference type="ARBA" id="ARBA00023136"/>
    </source>
</evidence>
<evidence type="ECO:0000256" key="2">
    <source>
        <dbReference type="ARBA" id="ARBA00007180"/>
    </source>
</evidence>
<evidence type="ECO:0000256" key="11">
    <source>
        <dbReference type="SAM" id="Phobius"/>
    </source>
</evidence>
<dbReference type="HOGENOM" id="CLU_090350_0_0_1"/>
<dbReference type="InterPro" id="IPR013783">
    <property type="entry name" value="Ig-like_fold"/>
</dbReference>
<reference evidence="14" key="2">
    <citation type="submission" date="2025-08" db="UniProtKB">
        <authorList>
            <consortium name="Ensembl"/>
        </authorList>
    </citation>
    <scope>IDENTIFICATION</scope>
</reference>
<dbReference type="InterPro" id="IPR003599">
    <property type="entry name" value="Ig_sub"/>
</dbReference>
<dbReference type="Ensembl" id="ENSTRUT00000037521.3">
    <property type="protein sequence ID" value="ENSTRUP00000037386.3"/>
    <property type="gene ID" value="ENSTRUG00000014632.3"/>
</dbReference>
<organism evidence="14 15">
    <name type="scientific">Takifugu rubripes</name>
    <name type="common">Japanese pufferfish</name>
    <name type="synonym">Fugu rubripes</name>
    <dbReference type="NCBI Taxonomy" id="31033"/>
    <lineage>
        <taxon>Eukaryota</taxon>
        <taxon>Metazoa</taxon>
        <taxon>Chordata</taxon>
        <taxon>Craniata</taxon>
        <taxon>Vertebrata</taxon>
        <taxon>Euteleostomi</taxon>
        <taxon>Actinopterygii</taxon>
        <taxon>Neopterygii</taxon>
        <taxon>Teleostei</taxon>
        <taxon>Neoteleostei</taxon>
        <taxon>Acanthomorphata</taxon>
        <taxon>Eupercaria</taxon>
        <taxon>Tetraodontiformes</taxon>
        <taxon>Tetradontoidea</taxon>
        <taxon>Tetraodontidae</taxon>
        <taxon>Takifugu</taxon>
    </lineage>
</organism>
<dbReference type="InterPro" id="IPR000920">
    <property type="entry name" value="Myelin_P0-rel"/>
</dbReference>
<evidence type="ECO:0000256" key="9">
    <source>
        <dbReference type="ARBA" id="ARBA00023319"/>
    </source>
</evidence>
<sequence>MYQIWLLLLLGGFVGPGVRHVSGISIYTAKEQEVVNGTSVRLKCTFTSTQPVSLQSVAVSWSFRPLNSGQDESVFYFQEVEYPPLPGRFQGHVEWSGDILKRDASVTLINVPPTFNGTYICQVRNRPDVHGSNGEIVLRVVDKVSLSEISILAAAVGGACGVILVLLGIFVVVRYCRRKHVDNDIELHSREQEWKDTGMCSPEEAVPLAVAVLKKEKKEVDSSDDEESEPSSGGDDDNEEDGEEDDDDDDDDYDGDDDDDD</sequence>
<dbReference type="InterPro" id="IPR013106">
    <property type="entry name" value="Ig_V-set"/>
</dbReference>
<keyword evidence="6 11" id="KW-0472">Membrane</keyword>
<evidence type="ECO:0000259" key="13">
    <source>
        <dbReference type="PROSITE" id="PS50835"/>
    </source>
</evidence>
<dbReference type="PANTHER" id="PTHR13869:SF21">
    <property type="entry name" value="MYELIN PROTEIN ZERO-LIKE PROTEIN 2"/>
    <property type="match status" value="1"/>
</dbReference>
<dbReference type="GO" id="GO:0005886">
    <property type="term" value="C:plasma membrane"/>
    <property type="evidence" value="ECO:0007669"/>
    <property type="project" value="TreeGrafter"/>
</dbReference>
<dbReference type="GeneID" id="101068022"/>
<reference evidence="14 15" key="1">
    <citation type="journal article" date="2011" name="Genome Biol. Evol.">
        <title>Integration of the genetic map and genome assembly of fugu facilitates insights into distinct features of genome evolution in teleosts and mammals.</title>
        <authorList>
            <person name="Kai W."/>
            <person name="Kikuchi K."/>
            <person name="Tohari S."/>
            <person name="Chew A.K."/>
            <person name="Tay A."/>
            <person name="Fujiwara A."/>
            <person name="Hosoya S."/>
            <person name="Suetake H."/>
            <person name="Naruse K."/>
            <person name="Brenner S."/>
            <person name="Suzuki Y."/>
            <person name="Venkatesh B."/>
        </authorList>
    </citation>
    <scope>NUCLEOTIDE SEQUENCE [LARGE SCALE GENOMIC DNA]</scope>
</reference>
<keyword evidence="8" id="KW-0325">Glycoprotein</keyword>
<feature type="region of interest" description="Disordered" evidence="10">
    <location>
        <begin position="215"/>
        <end position="261"/>
    </location>
</feature>
<comment type="similarity">
    <text evidence="2">Belongs to the myelin P0 protein family.</text>
</comment>
<keyword evidence="3 11" id="KW-0812">Transmembrane</keyword>
<dbReference type="PANTHER" id="PTHR13869">
    <property type="entry name" value="MYELIN P0 RELATED"/>
    <property type="match status" value="1"/>
</dbReference>
<dbReference type="RefSeq" id="XP_003971268.3">
    <property type="nucleotide sequence ID" value="XM_003971219.3"/>
</dbReference>
<dbReference type="GeneTree" id="ENSGT01030000234556"/>
<feature type="domain" description="Ig-like" evidence="13">
    <location>
        <begin position="16"/>
        <end position="139"/>
    </location>
</feature>
<evidence type="ECO:0000313" key="14">
    <source>
        <dbReference type="Ensembl" id="ENSTRUP00000037386.3"/>
    </source>
</evidence>
<dbReference type="OrthoDB" id="8916449at2759"/>
<evidence type="ECO:0000256" key="10">
    <source>
        <dbReference type="SAM" id="MobiDB-lite"/>
    </source>
</evidence>
<dbReference type="SUPFAM" id="SSF48726">
    <property type="entry name" value="Immunoglobulin"/>
    <property type="match status" value="1"/>
</dbReference>
<dbReference type="GO" id="GO:0098609">
    <property type="term" value="P:cell-cell adhesion"/>
    <property type="evidence" value="ECO:0007669"/>
    <property type="project" value="TreeGrafter"/>
</dbReference>
<proteinExistence type="inferred from homology"/>
<keyword evidence="7" id="KW-1015">Disulfide bond</keyword>
<accession>H2UKB5</accession>
<gene>
    <name evidence="14" type="primary">mpzl2b</name>
</gene>
<evidence type="ECO:0000256" key="3">
    <source>
        <dbReference type="ARBA" id="ARBA00022692"/>
    </source>
</evidence>
<dbReference type="STRING" id="31033.ENSTRUP00000037386"/>